<dbReference type="OrthoDB" id="5242836at2"/>
<dbReference type="Pfam" id="PF02374">
    <property type="entry name" value="ArsA_ATPase"/>
    <property type="match status" value="1"/>
</dbReference>
<evidence type="ECO:0000313" key="2">
    <source>
        <dbReference type="EMBL" id="ABK53773.1"/>
    </source>
</evidence>
<dbReference type="HOGENOM" id="CLU_058953_0_0_11"/>
<dbReference type="InterPro" id="IPR025723">
    <property type="entry name" value="ArsA/GET3_ATPase-like"/>
</dbReference>
<dbReference type="Gene3D" id="3.40.50.300">
    <property type="entry name" value="P-loop containing nucleotide triphosphate hydrolases"/>
    <property type="match status" value="1"/>
</dbReference>
<dbReference type="PANTHER" id="PTHR10803:SF31">
    <property type="entry name" value="ATPASE RV3679-RELATED"/>
    <property type="match status" value="1"/>
</dbReference>
<name>A0LWG3_ACIC1</name>
<sequence>MGVDRDWEGVRLHVVTGKGGTGKTTVAAALALALASDGRRALLVECEGRQGIARLFDTPPLPYAERKLAVAPGEGMVYGLAIDPEQALLEYLEMYYHLGRPARVLQRVGAIDFATTIAPGLRDVLLTGKVYEATRRRFSGSRPARTAARIVRHDGVPADAYVYDAVVLDAPPTGRITRFLNVNAEVADLARVGPINRQAASIMSLLRSPQTAVHLVTVLEDMPVQETLDGIAELRRQQLPVGAIVINRVQPAHLPTSALRAVARGEVDTAALQRGLAKLGIAAEPSTVDALAAETIDAARTAVRERRLRHTLSQAGRPTYDLPELDIGDIARLYTLAAALREQGAA</sequence>
<dbReference type="InParanoid" id="A0LWG3"/>
<dbReference type="GO" id="GO:0005524">
    <property type="term" value="F:ATP binding"/>
    <property type="evidence" value="ECO:0007669"/>
    <property type="project" value="UniProtKB-KW"/>
</dbReference>
<dbReference type="InterPro" id="IPR016300">
    <property type="entry name" value="ATPase_ArsA/GET3"/>
</dbReference>
<feature type="domain" description="ArsA/GET3 Anion-transporting ATPase-like" evidence="1">
    <location>
        <begin position="12"/>
        <end position="197"/>
    </location>
</feature>
<keyword evidence="3" id="KW-1185">Reference proteome</keyword>
<dbReference type="GO" id="GO:0016887">
    <property type="term" value="F:ATP hydrolysis activity"/>
    <property type="evidence" value="ECO:0007669"/>
    <property type="project" value="InterPro"/>
</dbReference>
<dbReference type="AlphaFoldDB" id="A0LWG3"/>
<gene>
    <name evidence="2" type="ordered locus">Acel_2001</name>
</gene>
<dbReference type="Proteomes" id="UP000008221">
    <property type="component" value="Chromosome"/>
</dbReference>
<dbReference type="eggNOG" id="COG0003">
    <property type="taxonomic scope" value="Bacteria"/>
</dbReference>
<accession>A0LWG3</accession>
<protein>
    <submittedName>
        <fullName evidence="2">Arsenite efflux ATP-binding protein ArsA</fullName>
    </submittedName>
</protein>
<dbReference type="InterPro" id="IPR027417">
    <property type="entry name" value="P-loop_NTPase"/>
</dbReference>
<dbReference type="EMBL" id="CP000481">
    <property type="protein sequence ID" value="ABK53773.1"/>
    <property type="molecule type" value="Genomic_DNA"/>
</dbReference>
<evidence type="ECO:0000313" key="3">
    <source>
        <dbReference type="Proteomes" id="UP000008221"/>
    </source>
</evidence>
<keyword evidence="2" id="KW-0547">Nucleotide-binding</keyword>
<reference evidence="2 3" key="1">
    <citation type="journal article" date="2009" name="Genome Res.">
        <title>Complete genome of the cellulolytic thermophile Acidothermus cellulolyticus 11B provides insights into its ecophysiological and evolutionary adaptations.</title>
        <authorList>
            <person name="Barabote R.D."/>
            <person name="Xie G."/>
            <person name="Leu D.H."/>
            <person name="Normand P."/>
            <person name="Necsulea A."/>
            <person name="Daubin V."/>
            <person name="Medigue C."/>
            <person name="Adney W.S."/>
            <person name="Xu X.C."/>
            <person name="Lapidus A."/>
            <person name="Parales R.E."/>
            <person name="Detter C."/>
            <person name="Pujic P."/>
            <person name="Bruce D."/>
            <person name="Lavire C."/>
            <person name="Challacombe J.F."/>
            <person name="Brettin T.S."/>
            <person name="Berry A.M."/>
        </authorList>
    </citation>
    <scope>NUCLEOTIDE SEQUENCE [LARGE SCALE GENOMIC DNA]</scope>
    <source>
        <strain evidence="3">ATCC 43068 / DSM 8971 / 11B</strain>
    </source>
</reference>
<dbReference type="FunCoup" id="A0LWG3">
    <property type="interactions" value="13"/>
</dbReference>
<dbReference type="SUPFAM" id="SSF52540">
    <property type="entry name" value="P-loop containing nucleoside triphosphate hydrolases"/>
    <property type="match status" value="1"/>
</dbReference>
<keyword evidence="2" id="KW-0067">ATP-binding</keyword>
<dbReference type="PANTHER" id="PTHR10803">
    <property type="entry name" value="ARSENICAL PUMP-DRIVING ATPASE ARSENITE-TRANSLOCATING ATPASE"/>
    <property type="match status" value="1"/>
</dbReference>
<dbReference type="KEGG" id="ace:Acel_2001"/>
<proteinExistence type="predicted"/>
<organism evidence="2 3">
    <name type="scientific">Acidothermus cellulolyticus (strain ATCC 43068 / DSM 8971 / 11B)</name>
    <dbReference type="NCBI Taxonomy" id="351607"/>
    <lineage>
        <taxon>Bacteria</taxon>
        <taxon>Bacillati</taxon>
        <taxon>Actinomycetota</taxon>
        <taxon>Actinomycetes</taxon>
        <taxon>Acidothermales</taxon>
        <taxon>Acidothermaceae</taxon>
        <taxon>Acidothermus</taxon>
    </lineage>
</organism>
<dbReference type="STRING" id="351607.Acel_2001"/>
<dbReference type="RefSeq" id="WP_011720836.1">
    <property type="nucleotide sequence ID" value="NC_008578.1"/>
</dbReference>
<evidence type="ECO:0000259" key="1">
    <source>
        <dbReference type="Pfam" id="PF02374"/>
    </source>
</evidence>